<protein>
    <submittedName>
        <fullName evidence="7">Uncharacterized protein</fullName>
    </submittedName>
</protein>
<keyword evidence="3" id="KW-0067">ATP-binding</keyword>
<sequence>MGKRDAAQMIDEAATSYDPPDLNETIIGSIDEGIRTRRQIASILHPFDQNPHDHTPPDTNPEPSQPNHKPLKPLSTSQVALHLNATFPGRAPQVNQFLNLLGEPGERGAPILVWGFPNTGKTSIVRGALRLLGRPHAYVSCRSSSSPRMIYEGVIEQLAGYVRSAANDYAPYVRCTDLSDFVQILRRVCITAAAKNPKPLRGCPPAATKPPNPTPQNPETLEARTPIKPSRQSPMDRFPSLSTTNFVVVFDHAELLRTDEMSSPLASLVPAFSRLSELTRVSSLTVVFVSRMSWDAFETGTGERKPQGVHFPDYLPELKEILSKGRPPLYPGFSKMVLPPSARITRWLTQLDASMEPLFRKYLEPIDQGKVERAQAATETGGRRLYATLLPHLRAAMGSDVSFAGAFDVSRGDVGRDDVGTGAEFEMSGACRLLLIAAFVASRNPASLDSAYLDDEEGGRKKKRRRKSGGVSEQVRRDVEVEEEHLRGPLSFPIERLAAIFHCIARDYLHVAASAGSVPGREDSGVMHRQLLTLLGVGLVSKTGGDPIEGGAKYRCNASKELAEKIARSVRFPLASYLLHG</sequence>
<feature type="domain" description="Orc1-like AAA ATPase" evidence="5">
    <location>
        <begin position="86"/>
        <end position="270"/>
    </location>
</feature>
<feature type="region of interest" description="Disordered" evidence="4">
    <location>
        <begin position="200"/>
        <end position="237"/>
    </location>
</feature>
<organism evidence="7 8">
    <name type="scientific">Klebsormidium nitens</name>
    <name type="common">Green alga</name>
    <name type="synonym">Ulothrix nitens</name>
    <dbReference type="NCBI Taxonomy" id="105231"/>
    <lineage>
        <taxon>Eukaryota</taxon>
        <taxon>Viridiplantae</taxon>
        <taxon>Streptophyta</taxon>
        <taxon>Klebsormidiophyceae</taxon>
        <taxon>Klebsormidiales</taxon>
        <taxon>Klebsormidiaceae</taxon>
        <taxon>Klebsormidium</taxon>
    </lineage>
</organism>
<comment type="similarity">
    <text evidence="1">Belongs to the ORC5 family.</text>
</comment>
<dbReference type="Gene3D" id="3.40.50.300">
    <property type="entry name" value="P-loop containing nucleotide triphosphate hydrolases"/>
    <property type="match status" value="1"/>
</dbReference>
<dbReference type="OrthoDB" id="365981at2759"/>
<dbReference type="SUPFAM" id="SSF52540">
    <property type="entry name" value="P-loop containing nucleoside triphosphate hydrolases"/>
    <property type="match status" value="1"/>
</dbReference>
<evidence type="ECO:0000256" key="3">
    <source>
        <dbReference type="ARBA" id="ARBA00022840"/>
    </source>
</evidence>
<evidence type="ECO:0000313" key="7">
    <source>
        <dbReference type="EMBL" id="GAQ83861.1"/>
    </source>
</evidence>
<keyword evidence="2" id="KW-0547">Nucleotide-binding</keyword>
<dbReference type="PANTHER" id="PTHR12705:SF0">
    <property type="entry name" value="ORIGIN RECOGNITION COMPLEX SUBUNIT 5"/>
    <property type="match status" value="1"/>
</dbReference>
<gene>
    <name evidence="7" type="ORF">KFL_001650140</name>
</gene>
<dbReference type="Proteomes" id="UP000054558">
    <property type="component" value="Unassembled WGS sequence"/>
</dbReference>
<dbReference type="GO" id="GO:0006270">
    <property type="term" value="P:DNA replication initiation"/>
    <property type="evidence" value="ECO:0000318"/>
    <property type="project" value="GO_Central"/>
</dbReference>
<evidence type="ECO:0000313" key="8">
    <source>
        <dbReference type="Proteomes" id="UP000054558"/>
    </source>
</evidence>
<dbReference type="PANTHER" id="PTHR12705">
    <property type="entry name" value="ORIGIN RECOGNITION COMPLEX SUBUNIT 5"/>
    <property type="match status" value="1"/>
</dbReference>
<feature type="compositionally biased region" description="Pro residues" evidence="4">
    <location>
        <begin position="207"/>
        <end position="216"/>
    </location>
</feature>
<dbReference type="InterPro" id="IPR020796">
    <property type="entry name" value="ORC5"/>
</dbReference>
<dbReference type="Pfam" id="PF14630">
    <property type="entry name" value="ORC5_C"/>
    <property type="match status" value="1"/>
</dbReference>
<name>A0A1Y1I3W5_KLENI</name>
<feature type="region of interest" description="Disordered" evidence="4">
    <location>
        <begin position="46"/>
        <end position="73"/>
    </location>
</feature>
<dbReference type="Pfam" id="PF13191">
    <property type="entry name" value="AAA_16"/>
    <property type="match status" value="1"/>
</dbReference>
<reference evidence="7 8" key="1">
    <citation type="journal article" date="2014" name="Nat. Commun.">
        <title>Klebsormidium flaccidum genome reveals primary factors for plant terrestrial adaptation.</title>
        <authorList>
            <person name="Hori K."/>
            <person name="Maruyama F."/>
            <person name="Fujisawa T."/>
            <person name="Togashi T."/>
            <person name="Yamamoto N."/>
            <person name="Seo M."/>
            <person name="Sato S."/>
            <person name="Yamada T."/>
            <person name="Mori H."/>
            <person name="Tajima N."/>
            <person name="Moriyama T."/>
            <person name="Ikeuchi M."/>
            <person name="Watanabe M."/>
            <person name="Wada H."/>
            <person name="Kobayashi K."/>
            <person name="Saito M."/>
            <person name="Masuda T."/>
            <person name="Sasaki-Sekimoto Y."/>
            <person name="Mashiguchi K."/>
            <person name="Awai K."/>
            <person name="Shimojima M."/>
            <person name="Masuda S."/>
            <person name="Iwai M."/>
            <person name="Nobusawa T."/>
            <person name="Narise T."/>
            <person name="Kondo S."/>
            <person name="Saito H."/>
            <person name="Sato R."/>
            <person name="Murakawa M."/>
            <person name="Ihara Y."/>
            <person name="Oshima-Yamada Y."/>
            <person name="Ohtaka K."/>
            <person name="Satoh M."/>
            <person name="Sonobe K."/>
            <person name="Ishii M."/>
            <person name="Ohtani R."/>
            <person name="Kanamori-Sato M."/>
            <person name="Honoki R."/>
            <person name="Miyazaki D."/>
            <person name="Mochizuki H."/>
            <person name="Umetsu J."/>
            <person name="Higashi K."/>
            <person name="Shibata D."/>
            <person name="Kamiya Y."/>
            <person name="Sato N."/>
            <person name="Nakamura Y."/>
            <person name="Tabata S."/>
            <person name="Ida S."/>
            <person name="Kurokawa K."/>
            <person name="Ohta H."/>
        </authorList>
    </citation>
    <scope>NUCLEOTIDE SEQUENCE [LARGE SCALE GENOMIC DNA]</scope>
    <source>
        <strain evidence="7 8">NIES-2285</strain>
    </source>
</reference>
<feature type="region of interest" description="Disordered" evidence="4">
    <location>
        <begin position="450"/>
        <end position="476"/>
    </location>
</feature>
<dbReference type="InterPro" id="IPR027417">
    <property type="entry name" value="P-loop_NTPase"/>
</dbReference>
<evidence type="ECO:0000256" key="1">
    <source>
        <dbReference type="ARBA" id="ARBA00006269"/>
    </source>
</evidence>
<dbReference type="STRING" id="105231.A0A1Y1I3W5"/>
<dbReference type="OMA" id="QLRRWHG"/>
<dbReference type="InterPro" id="IPR047088">
    <property type="entry name" value="ORC5_C"/>
</dbReference>
<evidence type="ECO:0000259" key="5">
    <source>
        <dbReference type="Pfam" id="PF13191"/>
    </source>
</evidence>
<accession>A0A1Y1I3W5</accession>
<evidence type="ECO:0000256" key="4">
    <source>
        <dbReference type="SAM" id="MobiDB-lite"/>
    </source>
</evidence>
<dbReference type="AlphaFoldDB" id="A0A1Y1I3W5"/>
<dbReference type="GO" id="GO:0003688">
    <property type="term" value="F:DNA replication origin binding"/>
    <property type="evidence" value="ECO:0000318"/>
    <property type="project" value="GO_Central"/>
</dbReference>
<evidence type="ECO:0000259" key="6">
    <source>
        <dbReference type="Pfam" id="PF14630"/>
    </source>
</evidence>
<feature type="domain" description="Origin recognition complex subunit 5 C-terminal" evidence="6">
    <location>
        <begin position="430"/>
        <end position="578"/>
    </location>
</feature>
<proteinExistence type="inferred from homology"/>
<dbReference type="EMBL" id="DF237114">
    <property type="protein sequence ID" value="GAQ83861.1"/>
    <property type="molecule type" value="Genomic_DNA"/>
</dbReference>
<feature type="region of interest" description="Disordered" evidence="4">
    <location>
        <begin position="1"/>
        <end position="20"/>
    </location>
</feature>
<evidence type="ECO:0000256" key="2">
    <source>
        <dbReference type="ARBA" id="ARBA00022741"/>
    </source>
</evidence>
<dbReference type="GO" id="GO:0005664">
    <property type="term" value="C:nuclear origin of replication recognition complex"/>
    <property type="evidence" value="ECO:0000318"/>
    <property type="project" value="GO_Central"/>
</dbReference>
<keyword evidence="8" id="KW-1185">Reference proteome</keyword>
<dbReference type="InterPro" id="IPR041664">
    <property type="entry name" value="AAA_16"/>
</dbReference>